<dbReference type="EMBL" id="KZ998480">
    <property type="protein sequence ID" value="RKO86097.1"/>
    <property type="molecule type" value="Genomic_DNA"/>
</dbReference>
<evidence type="ECO:0000313" key="3">
    <source>
        <dbReference type="Proteomes" id="UP000269721"/>
    </source>
</evidence>
<protein>
    <submittedName>
        <fullName evidence="2">Uncharacterized protein</fullName>
    </submittedName>
</protein>
<reference evidence="3" key="1">
    <citation type="journal article" date="2018" name="Nat. Microbiol.">
        <title>Leveraging single-cell genomics to expand the fungal tree of life.</title>
        <authorList>
            <person name="Ahrendt S.R."/>
            <person name="Quandt C.A."/>
            <person name="Ciobanu D."/>
            <person name="Clum A."/>
            <person name="Salamov A."/>
            <person name="Andreopoulos B."/>
            <person name="Cheng J.F."/>
            <person name="Woyke T."/>
            <person name="Pelin A."/>
            <person name="Henrissat B."/>
            <person name="Reynolds N.K."/>
            <person name="Benny G.L."/>
            <person name="Smith M.E."/>
            <person name="James T.Y."/>
            <person name="Grigoriev I.V."/>
        </authorList>
    </citation>
    <scope>NUCLEOTIDE SEQUENCE [LARGE SCALE GENOMIC DNA]</scope>
</reference>
<dbReference type="OrthoDB" id="2152036at2759"/>
<evidence type="ECO:0000256" key="1">
    <source>
        <dbReference type="SAM" id="MobiDB-lite"/>
    </source>
</evidence>
<dbReference type="Proteomes" id="UP000269721">
    <property type="component" value="Unassembled WGS sequence"/>
</dbReference>
<proteinExistence type="predicted"/>
<keyword evidence="3" id="KW-1185">Reference proteome</keyword>
<gene>
    <name evidence="2" type="ORF">BDK51DRAFT_34459</name>
</gene>
<evidence type="ECO:0000313" key="2">
    <source>
        <dbReference type="EMBL" id="RKO86097.1"/>
    </source>
</evidence>
<feature type="compositionally biased region" description="Acidic residues" evidence="1">
    <location>
        <begin position="242"/>
        <end position="259"/>
    </location>
</feature>
<name>A0A4V1IQC7_9FUNG</name>
<feature type="region of interest" description="Disordered" evidence="1">
    <location>
        <begin position="238"/>
        <end position="259"/>
    </location>
</feature>
<dbReference type="AlphaFoldDB" id="A0A4V1IQC7"/>
<accession>A0A4V1IQC7</accession>
<sequence length="259" mass="30227">MTGSKKLKEWEARINKLDEEKINTDDPELKAILSEIRSIEKETINIGHSKKKHIEEILLLDTSRVRNPLLRWMLPKGVIKHEPSQWLKDALHVFFKRWHRISENTTRTLIDLMLLDVLHHSAESIEGWGEATSVQNIWQLVAYCGMIHKARLAQKEQNSTVYGFLTDGETWEFVRIDNESNVWTTKVSTLRKAMTWLRYILDCAQKSTPSSTPTTSKSDLRNDELKNFKLGVERFRTTDGVDQSEVEEYEEDEEEVEVE</sequence>
<organism evidence="2 3">
    <name type="scientific">Blyttiomyces helicus</name>
    <dbReference type="NCBI Taxonomy" id="388810"/>
    <lineage>
        <taxon>Eukaryota</taxon>
        <taxon>Fungi</taxon>
        <taxon>Fungi incertae sedis</taxon>
        <taxon>Chytridiomycota</taxon>
        <taxon>Chytridiomycota incertae sedis</taxon>
        <taxon>Chytridiomycetes</taxon>
        <taxon>Chytridiomycetes incertae sedis</taxon>
        <taxon>Blyttiomyces</taxon>
    </lineage>
</organism>